<dbReference type="OrthoDB" id="29460at2759"/>
<evidence type="ECO:0000256" key="11">
    <source>
        <dbReference type="ARBA" id="ARBA00023128"/>
    </source>
</evidence>
<keyword evidence="19" id="KW-1185">Reference proteome</keyword>
<dbReference type="Gene3D" id="2.70.130.10">
    <property type="entry name" value="Mannose-6-phosphate receptor binding domain"/>
    <property type="match status" value="1"/>
</dbReference>
<evidence type="ECO:0000256" key="4">
    <source>
        <dbReference type="ARBA" id="ARBA00005363"/>
    </source>
</evidence>
<dbReference type="Proteomes" id="UP001049176">
    <property type="component" value="Chromosome 10"/>
</dbReference>
<dbReference type="InterPro" id="IPR044865">
    <property type="entry name" value="MRH_dom"/>
</dbReference>
<keyword evidence="13" id="KW-1015">Disulfide bond</keyword>
<evidence type="ECO:0000313" key="18">
    <source>
        <dbReference type="EMBL" id="KAG7086773.1"/>
    </source>
</evidence>
<keyword evidence="7 16" id="KW-0732">Signal</keyword>
<evidence type="ECO:0000313" key="19">
    <source>
        <dbReference type="Proteomes" id="UP001049176"/>
    </source>
</evidence>
<dbReference type="GO" id="GO:0006914">
    <property type="term" value="P:autophagy"/>
    <property type="evidence" value="ECO:0007669"/>
    <property type="project" value="UniProtKB-KW"/>
</dbReference>
<evidence type="ECO:0000256" key="2">
    <source>
        <dbReference type="ARBA" id="ARBA00004358"/>
    </source>
</evidence>
<feature type="domain" description="MRH" evidence="17">
    <location>
        <begin position="30"/>
        <end position="218"/>
    </location>
</feature>
<feature type="region of interest" description="Disordered" evidence="15">
    <location>
        <begin position="221"/>
        <end position="263"/>
    </location>
</feature>
<feature type="signal peptide" evidence="16">
    <location>
        <begin position="1"/>
        <end position="18"/>
    </location>
</feature>
<keyword evidence="6" id="KW-0812">Transmembrane</keyword>
<dbReference type="PROSITE" id="PS51914">
    <property type="entry name" value="MRH"/>
    <property type="match status" value="1"/>
</dbReference>
<keyword evidence="9" id="KW-0072">Autophagy</keyword>
<dbReference type="AlphaFoldDB" id="A0A9P7RPP1"/>
<sequence>MVKTAFFLLFGWAASASSGPSITPSSSPTIPCSFNIKNFKYDLCPLLGSHVRNLKLTISEDTPPTLTRKMYQISLEGALTRDGTLPAELQCPGGTWICLIVTNTRPNHDSEPTRILQVVPIAAVNQRTGPLTPKFKLLRTDNDTDNDNKSTPRSISLRMSLNGGIYTGQKQKAVFVFECDRSRERAERTSGIPSTPKFSWSFNGTHTFNWKSVYACPDTLVSPHPPAPGNDHETDTDKDDGDVDPPVDPDTEAEAEEPIDLDYTSPRSALGPYSLLWIPLLLLVLYIASKKLIPPATRRLCSSARWRLGRYRFLVGSDPGTGTGLPSDEDGPRGYEVNPDLYAYGVVDGEEIPLSPSPRKDTFGYGVLR</sequence>
<evidence type="ECO:0000256" key="15">
    <source>
        <dbReference type="SAM" id="MobiDB-lite"/>
    </source>
</evidence>
<dbReference type="InterPro" id="IPR009011">
    <property type="entry name" value="Man6P_isomerase_rcpt-bd_dom_sf"/>
</dbReference>
<evidence type="ECO:0000259" key="17">
    <source>
        <dbReference type="PROSITE" id="PS51914"/>
    </source>
</evidence>
<dbReference type="SUPFAM" id="SSF50911">
    <property type="entry name" value="Mannose 6-phosphate receptor domain"/>
    <property type="match status" value="2"/>
</dbReference>
<organism evidence="18 19">
    <name type="scientific">Marasmius oreades</name>
    <name type="common">fairy-ring Marasmius</name>
    <dbReference type="NCBI Taxonomy" id="181124"/>
    <lineage>
        <taxon>Eukaryota</taxon>
        <taxon>Fungi</taxon>
        <taxon>Dikarya</taxon>
        <taxon>Basidiomycota</taxon>
        <taxon>Agaricomycotina</taxon>
        <taxon>Agaricomycetes</taxon>
        <taxon>Agaricomycetidae</taxon>
        <taxon>Agaricales</taxon>
        <taxon>Marasmiineae</taxon>
        <taxon>Marasmiaceae</taxon>
        <taxon>Marasmius</taxon>
    </lineage>
</organism>
<evidence type="ECO:0000256" key="14">
    <source>
        <dbReference type="ARBA" id="ARBA00023329"/>
    </source>
</evidence>
<evidence type="ECO:0000256" key="8">
    <source>
        <dbReference type="ARBA" id="ARBA00022989"/>
    </source>
</evidence>
<dbReference type="InterPro" id="IPR018939">
    <property type="entry name" value="Autophagy-rel_prot_27"/>
</dbReference>
<comment type="similarity">
    <text evidence="4">Belongs to the ATG27 family.</text>
</comment>
<accession>A0A9P7RPP1</accession>
<proteinExistence type="inferred from homology"/>
<dbReference type="EMBL" id="CM032190">
    <property type="protein sequence ID" value="KAG7086773.1"/>
    <property type="molecule type" value="Genomic_DNA"/>
</dbReference>
<keyword evidence="12" id="KW-0472">Membrane</keyword>
<comment type="caution">
    <text evidence="18">The sequence shown here is derived from an EMBL/GenBank/DDBJ whole genome shotgun (WGS) entry which is preliminary data.</text>
</comment>
<keyword evidence="11" id="KW-0496">Mitochondrion</keyword>
<evidence type="ECO:0000256" key="13">
    <source>
        <dbReference type="ARBA" id="ARBA00023157"/>
    </source>
</evidence>
<gene>
    <name evidence="18" type="ORF">E1B28_002703</name>
</gene>
<dbReference type="GO" id="GO:0031966">
    <property type="term" value="C:mitochondrial membrane"/>
    <property type="evidence" value="ECO:0007669"/>
    <property type="project" value="UniProtKB-SubCell"/>
</dbReference>
<name>A0A9P7RPP1_9AGAR</name>
<evidence type="ECO:0000256" key="3">
    <source>
        <dbReference type="ARBA" id="ARBA00004614"/>
    </source>
</evidence>
<evidence type="ECO:0000256" key="6">
    <source>
        <dbReference type="ARBA" id="ARBA00022692"/>
    </source>
</evidence>
<dbReference type="RefSeq" id="XP_043003244.1">
    <property type="nucleotide sequence ID" value="XM_043159641.1"/>
</dbReference>
<protein>
    <recommendedName>
        <fullName evidence="5">Autophagy-related protein 27</fullName>
    </recommendedName>
</protein>
<dbReference type="GO" id="GO:0000139">
    <property type="term" value="C:Golgi membrane"/>
    <property type="evidence" value="ECO:0007669"/>
    <property type="project" value="UniProtKB-SubCell"/>
</dbReference>
<reference evidence="18" key="1">
    <citation type="journal article" date="2021" name="Genome Biol. Evol.">
        <title>The assembled and annotated genome of the fairy-ring fungus Marasmius oreades.</title>
        <authorList>
            <person name="Hiltunen M."/>
            <person name="Ament-Velasquez S.L."/>
            <person name="Johannesson H."/>
        </authorList>
    </citation>
    <scope>NUCLEOTIDE SEQUENCE</scope>
    <source>
        <strain evidence="18">03SP1</strain>
    </source>
</reference>
<keyword evidence="10" id="KW-0333">Golgi apparatus</keyword>
<evidence type="ECO:0000256" key="12">
    <source>
        <dbReference type="ARBA" id="ARBA00023136"/>
    </source>
</evidence>
<keyword evidence="14" id="KW-0968">Cytoplasmic vesicle</keyword>
<evidence type="ECO:0000256" key="9">
    <source>
        <dbReference type="ARBA" id="ARBA00023006"/>
    </source>
</evidence>
<keyword evidence="8" id="KW-1133">Transmembrane helix</keyword>
<evidence type="ECO:0000256" key="7">
    <source>
        <dbReference type="ARBA" id="ARBA00022729"/>
    </source>
</evidence>
<feature type="chain" id="PRO_5040229484" description="Autophagy-related protein 27" evidence="16">
    <location>
        <begin position="19"/>
        <end position="369"/>
    </location>
</feature>
<dbReference type="Pfam" id="PF09451">
    <property type="entry name" value="ATG27"/>
    <property type="match status" value="1"/>
</dbReference>
<evidence type="ECO:0000256" key="1">
    <source>
        <dbReference type="ARBA" id="ARBA00004304"/>
    </source>
</evidence>
<dbReference type="GeneID" id="66071779"/>
<evidence type="ECO:0000256" key="5">
    <source>
        <dbReference type="ARBA" id="ARBA00013776"/>
    </source>
</evidence>
<feature type="compositionally biased region" description="Acidic residues" evidence="15">
    <location>
        <begin position="236"/>
        <end position="260"/>
    </location>
</feature>
<dbReference type="KEGG" id="more:E1B28_002703"/>
<evidence type="ECO:0000256" key="16">
    <source>
        <dbReference type="SAM" id="SignalP"/>
    </source>
</evidence>
<comment type="subcellular location">
    <subcellularLocation>
        <location evidence="2">Cytoplasmic vesicle membrane</location>
        <topology evidence="2">Single-pass type I membrane protein</topology>
    </subcellularLocation>
    <subcellularLocation>
        <location evidence="3">Golgi apparatus membrane</location>
        <topology evidence="3">Single-pass type I membrane protein</topology>
    </subcellularLocation>
    <subcellularLocation>
        <location evidence="1">Mitochondrion membrane</location>
        <topology evidence="1">Single-pass membrane protein</topology>
    </subcellularLocation>
</comment>
<dbReference type="GO" id="GO:0030659">
    <property type="term" value="C:cytoplasmic vesicle membrane"/>
    <property type="evidence" value="ECO:0007669"/>
    <property type="project" value="UniProtKB-SubCell"/>
</dbReference>
<evidence type="ECO:0000256" key="10">
    <source>
        <dbReference type="ARBA" id="ARBA00023034"/>
    </source>
</evidence>